<evidence type="ECO:0000256" key="1">
    <source>
        <dbReference type="SAM" id="MobiDB-lite"/>
    </source>
</evidence>
<proteinExistence type="predicted"/>
<name>A0AAV8VIQ8_9CUCU</name>
<keyword evidence="3" id="KW-1185">Reference proteome</keyword>
<dbReference type="AlphaFoldDB" id="A0AAV8VIQ8"/>
<gene>
    <name evidence="2" type="ORF">NQ315_008984</name>
</gene>
<comment type="caution">
    <text evidence="2">The sequence shown here is derived from an EMBL/GenBank/DDBJ whole genome shotgun (WGS) entry which is preliminary data.</text>
</comment>
<dbReference type="GO" id="GO:0003677">
    <property type="term" value="F:DNA binding"/>
    <property type="evidence" value="ECO:0007669"/>
    <property type="project" value="InterPro"/>
</dbReference>
<evidence type="ECO:0008006" key="4">
    <source>
        <dbReference type="Google" id="ProtNLM"/>
    </source>
</evidence>
<reference evidence="2 3" key="1">
    <citation type="journal article" date="2023" name="Insect Mol. Biol.">
        <title>Genome sequencing provides insights into the evolution of gene families encoding plant cell wall-degrading enzymes in longhorned beetles.</title>
        <authorList>
            <person name="Shin N.R."/>
            <person name="Okamura Y."/>
            <person name="Kirsch R."/>
            <person name="Pauchet Y."/>
        </authorList>
    </citation>
    <scope>NUCLEOTIDE SEQUENCE [LARGE SCALE GENOMIC DNA]</scope>
    <source>
        <strain evidence="2">EAD_L_NR</strain>
    </source>
</reference>
<organism evidence="2 3">
    <name type="scientific">Exocentrus adspersus</name>
    <dbReference type="NCBI Taxonomy" id="1586481"/>
    <lineage>
        <taxon>Eukaryota</taxon>
        <taxon>Metazoa</taxon>
        <taxon>Ecdysozoa</taxon>
        <taxon>Arthropoda</taxon>
        <taxon>Hexapoda</taxon>
        <taxon>Insecta</taxon>
        <taxon>Pterygota</taxon>
        <taxon>Neoptera</taxon>
        <taxon>Endopterygota</taxon>
        <taxon>Coleoptera</taxon>
        <taxon>Polyphaga</taxon>
        <taxon>Cucujiformia</taxon>
        <taxon>Chrysomeloidea</taxon>
        <taxon>Cerambycidae</taxon>
        <taxon>Lamiinae</taxon>
        <taxon>Acanthocinini</taxon>
        <taxon>Exocentrus</taxon>
    </lineage>
</organism>
<accession>A0AAV8VIQ8</accession>
<dbReference type="Proteomes" id="UP001159042">
    <property type="component" value="Unassembled WGS sequence"/>
</dbReference>
<dbReference type="EMBL" id="JANEYG010000083">
    <property type="protein sequence ID" value="KAJ8913992.1"/>
    <property type="molecule type" value="Genomic_DNA"/>
</dbReference>
<protein>
    <recommendedName>
        <fullName evidence="4">Peptidase A2 domain-containing protein</fullName>
    </recommendedName>
</protein>
<feature type="region of interest" description="Disordered" evidence="1">
    <location>
        <begin position="108"/>
        <end position="137"/>
    </location>
</feature>
<sequence length="137" mass="15248">MYKKYAELRPSNVPVRRFFFNYQNQKCTRQPVGINKFGNIPKQIATFLHLKGPHLYTSHCFRRSSATIVVDAGADITTLLSDTGGGNPPPSLKAVNPTLPSTLTKTYQHSIPSHSSHDVLSPTPHCTRNDKNVSNMQ</sequence>
<dbReference type="InterPro" id="IPR011010">
    <property type="entry name" value="DNA_brk_join_enz"/>
</dbReference>
<evidence type="ECO:0000313" key="3">
    <source>
        <dbReference type="Proteomes" id="UP001159042"/>
    </source>
</evidence>
<evidence type="ECO:0000313" key="2">
    <source>
        <dbReference type="EMBL" id="KAJ8913992.1"/>
    </source>
</evidence>
<dbReference type="SUPFAM" id="SSF56349">
    <property type="entry name" value="DNA breaking-rejoining enzymes"/>
    <property type="match status" value="1"/>
</dbReference>